<dbReference type="PANTHER" id="PTHR33744">
    <property type="entry name" value="CARBOHYDRATE DIACID REGULATOR"/>
    <property type="match status" value="1"/>
</dbReference>
<dbReference type="Pfam" id="PF17853">
    <property type="entry name" value="GGDEF_2"/>
    <property type="match status" value="1"/>
</dbReference>
<evidence type="ECO:0000259" key="2">
    <source>
        <dbReference type="Pfam" id="PF13556"/>
    </source>
</evidence>
<organism evidence="5 6">
    <name type="scientific">Amycolatopsis taiwanensis</name>
    <dbReference type="NCBI Taxonomy" id="342230"/>
    <lineage>
        <taxon>Bacteria</taxon>
        <taxon>Bacillati</taxon>
        <taxon>Actinomycetota</taxon>
        <taxon>Actinomycetes</taxon>
        <taxon>Pseudonocardiales</taxon>
        <taxon>Pseudonocardiaceae</taxon>
        <taxon>Amycolatopsis</taxon>
    </lineage>
</organism>
<feature type="domain" description="PucR C-terminal helix-turn-helix" evidence="2">
    <location>
        <begin position="352"/>
        <end position="409"/>
    </location>
</feature>
<dbReference type="InterPro" id="IPR025751">
    <property type="entry name" value="RsbRD_N_dom"/>
</dbReference>
<comment type="caution">
    <text evidence="5">The sequence shown here is derived from an EMBL/GenBank/DDBJ whole genome shotgun (WGS) entry which is preliminary data.</text>
</comment>
<evidence type="ECO:0000256" key="1">
    <source>
        <dbReference type="ARBA" id="ARBA00006754"/>
    </source>
</evidence>
<dbReference type="Proteomes" id="UP001165136">
    <property type="component" value="Unassembled WGS sequence"/>
</dbReference>
<dbReference type="Pfam" id="PF14361">
    <property type="entry name" value="RsbRD_N"/>
    <property type="match status" value="1"/>
</dbReference>
<dbReference type="InterPro" id="IPR025736">
    <property type="entry name" value="PucR_C-HTH_dom"/>
</dbReference>
<dbReference type="InterPro" id="IPR042070">
    <property type="entry name" value="PucR_C-HTH_sf"/>
</dbReference>
<dbReference type="InterPro" id="IPR041522">
    <property type="entry name" value="CdaR_GGDEF"/>
</dbReference>
<evidence type="ECO:0000313" key="6">
    <source>
        <dbReference type="Proteomes" id="UP001165136"/>
    </source>
</evidence>
<comment type="similarity">
    <text evidence="1">Belongs to the CdaR family.</text>
</comment>
<dbReference type="InterPro" id="IPR051448">
    <property type="entry name" value="CdaR-like_regulators"/>
</dbReference>
<evidence type="ECO:0000259" key="3">
    <source>
        <dbReference type="Pfam" id="PF14361"/>
    </source>
</evidence>
<dbReference type="Gene3D" id="1.10.10.2840">
    <property type="entry name" value="PucR C-terminal helix-turn-helix domain"/>
    <property type="match status" value="1"/>
</dbReference>
<protein>
    <recommendedName>
        <fullName evidence="7">PucR family transcriptional regulator</fullName>
    </recommendedName>
</protein>
<dbReference type="AlphaFoldDB" id="A0A9W6RAL9"/>
<accession>A0A9W6RAL9</accession>
<sequence length="421" mass="46555">MTSNDVTDQAPGAGLRQTVLERLYARRHELAEQLVLDYRQAIPEYGELPETVLMRDVYESAVLNIEFVVRVLDSGSDAGDHTDEWLRRSAARRVHQHVSLPSLLRTFRLWGIQLWRTLDELAGPDEAGRLLSIELAEEMMVHVDRVSTAVTAAYVRESGTISTDGRSLRTDVLETLLTGEAVSEQARRQIAVLRMSLRDRLLVVVVQVHSGVESLIGVQSAIRAVRNQIAPLTKVFLVGARESEVVCVCGLDTSDDGQEIETACDRLAGPERGWTVGIGRIAEGLDGVRRAYSEAREAADLGNPAAEPARAIRFADVLLDRILRAAGHSDALLEETVRPLLDYDNRKGADMLTTLRAYVAANFNLTKAAAALSVNPNTVVYRLRRIHTLTHRDPMKVDDLMLLSLGLRLYDSGRPSHPETS</sequence>
<evidence type="ECO:0008006" key="7">
    <source>
        <dbReference type="Google" id="ProtNLM"/>
    </source>
</evidence>
<dbReference type="PANTHER" id="PTHR33744:SF7">
    <property type="entry name" value="PUCR FAMILY TRANSCRIPTIONAL REGULATOR"/>
    <property type="match status" value="1"/>
</dbReference>
<feature type="domain" description="RsbT co-antagonist protein RsbRD N-terminal" evidence="3">
    <location>
        <begin position="29"/>
        <end position="164"/>
    </location>
</feature>
<dbReference type="Pfam" id="PF13556">
    <property type="entry name" value="HTH_30"/>
    <property type="match status" value="1"/>
</dbReference>
<evidence type="ECO:0000259" key="4">
    <source>
        <dbReference type="Pfam" id="PF17853"/>
    </source>
</evidence>
<proteinExistence type="inferred from homology"/>
<evidence type="ECO:0000313" key="5">
    <source>
        <dbReference type="EMBL" id="GLY70607.1"/>
    </source>
</evidence>
<dbReference type="EMBL" id="BSTI01000024">
    <property type="protein sequence ID" value="GLY70607.1"/>
    <property type="molecule type" value="Genomic_DNA"/>
</dbReference>
<reference evidence="5" key="1">
    <citation type="submission" date="2023-03" db="EMBL/GenBank/DDBJ databases">
        <title>Amycolatopsis taiwanensis NBRC 103393.</title>
        <authorList>
            <person name="Ichikawa N."/>
            <person name="Sato H."/>
            <person name="Tonouchi N."/>
        </authorList>
    </citation>
    <scope>NUCLEOTIDE SEQUENCE</scope>
    <source>
        <strain evidence="5">NBRC 103393</strain>
    </source>
</reference>
<dbReference type="RefSeq" id="WP_285489779.1">
    <property type="nucleotide sequence ID" value="NZ_BSTI01000024.1"/>
</dbReference>
<gene>
    <name evidence="5" type="ORF">Atai01_72260</name>
</gene>
<keyword evidence="6" id="KW-1185">Reference proteome</keyword>
<name>A0A9W6RAL9_9PSEU</name>
<feature type="domain" description="CdaR GGDEF-like" evidence="4">
    <location>
        <begin position="179"/>
        <end position="300"/>
    </location>
</feature>